<comment type="caution">
    <text evidence="2">The sequence shown here is derived from an EMBL/GenBank/DDBJ whole genome shotgun (WGS) entry which is preliminary data.</text>
</comment>
<evidence type="ECO:0000313" key="3">
    <source>
        <dbReference type="Proteomes" id="UP000309038"/>
    </source>
</evidence>
<gene>
    <name evidence="2" type="ORF">EW026_g2473</name>
</gene>
<feature type="region of interest" description="Disordered" evidence="1">
    <location>
        <begin position="1"/>
        <end position="27"/>
    </location>
</feature>
<accession>A0A4S4KP71</accession>
<reference evidence="2 3" key="1">
    <citation type="submission" date="2019-02" db="EMBL/GenBank/DDBJ databases">
        <title>Genome sequencing of the rare red list fungi Phlebia centrifuga.</title>
        <authorList>
            <person name="Buettner E."/>
            <person name="Kellner H."/>
        </authorList>
    </citation>
    <scope>NUCLEOTIDE SEQUENCE [LARGE SCALE GENOMIC DNA]</scope>
    <source>
        <strain evidence="2 3">DSM 108282</strain>
    </source>
</reference>
<keyword evidence="3" id="KW-1185">Reference proteome</keyword>
<dbReference type="AlphaFoldDB" id="A0A4S4KP71"/>
<feature type="region of interest" description="Disordered" evidence="1">
    <location>
        <begin position="192"/>
        <end position="222"/>
    </location>
</feature>
<organism evidence="2 3">
    <name type="scientific">Hermanssonia centrifuga</name>
    <dbReference type="NCBI Taxonomy" id="98765"/>
    <lineage>
        <taxon>Eukaryota</taxon>
        <taxon>Fungi</taxon>
        <taxon>Dikarya</taxon>
        <taxon>Basidiomycota</taxon>
        <taxon>Agaricomycotina</taxon>
        <taxon>Agaricomycetes</taxon>
        <taxon>Polyporales</taxon>
        <taxon>Meruliaceae</taxon>
        <taxon>Hermanssonia</taxon>
    </lineage>
</organism>
<protein>
    <submittedName>
        <fullName evidence="2">Uncharacterized protein</fullName>
    </submittedName>
</protein>
<dbReference type="Proteomes" id="UP000309038">
    <property type="component" value="Unassembled WGS sequence"/>
</dbReference>
<dbReference type="EMBL" id="SGPJ01000063">
    <property type="protein sequence ID" value="THG99980.1"/>
    <property type="molecule type" value="Genomic_DNA"/>
</dbReference>
<feature type="compositionally biased region" description="Low complexity" evidence="1">
    <location>
        <begin position="200"/>
        <end position="217"/>
    </location>
</feature>
<feature type="compositionally biased region" description="Polar residues" evidence="1">
    <location>
        <begin position="14"/>
        <end position="27"/>
    </location>
</feature>
<proteinExistence type="predicted"/>
<evidence type="ECO:0000313" key="2">
    <source>
        <dbReference type="EMBL" id="THG99980.1"/>
    </source>
</evidence>
<feature type="region of interest" description="Disordered" evidence="1">
    <location>
        <begin position="243"/>
        <end position="271"/>
    </location>
</feature>
<name>A0A4S4KP71_9APHY</name>
<sequence length="285" mass="31873">MEPVPLKAPALPDSGNNSTPGPSRQAANQQMVFDFTKRKRWADLLVTELTEAIMLVLSVTGQVWGDLLSYVRLLCKTDDDLYPSIPLPVSGSNHTEFSQPQRQPPKEVLFEIKGYPHFVTKSKPSANDGLRGFLNSVERPAGGMIDPATGDEFKCFFAEAKPYPSRNTAMLNTFLELKIEHVRLQERVRLARERAESQSKPRQPPQSRYQPQSYLYPHQGHDGQHQDFERLFYSYGNETGDLPSGSVLPAVNSGANQNSGQDEADPDDQNLPRKKVGVLIFCVCQ</sequence>
<evidence type="ECO:0000256" key="1">
    <source>
        <dbReference type="SAM" id="MobiDB-lite"/>
    </source>
</evidence>